<organism evidence="3 4">
    <name type="scientific">Streptomyces liliifuscus</name>
    <dbReference type="NCBI Taxonomy" id="2797636"/>
    <lineage>
        <taxon>Bacteria</taxon>
        <taxon>Bacillati</taxon>
        <taxon>Actinomycetota</taxon>
        <taxon>Actinomycetes</taxon>
        <taxon>Kitasatosporales</taxon>
        <taxon>Streptomycetaceae</taxon>
        <taxon>Streptomyces</taxon>
    </lineage>
</organism>
<feature type="domain" description="SGNH hydrolase-type esterase" evidence="2">
    <location>
        <begin position="232"/>
        <end position="438"/>
    </location>
</feature>
<feature type="chain" id="PRO_5032877939" evidence="1">
    <location>
        <begin position="33"/>
        <end position="450"/>
    </location>
</feature>
<sequence length="450" mass="47689">MERLTVRKRLAALLTGALLLGAALTSPASAQAPEPVTWTGTWGTAPTTVPRADTTAFHDQTIRQIVHTSIAGSALRIRLSNEFGKQPLEIGEVHVARRAPGTDEPTIDPATDRRLTFSGKSSVSIPAGAPALSDPVTLRVPARSDLVVSLHLPESTPGSTVNSFAAQRSYTAAGNVTGETRIEPQSVTERWYFLTGVSVRAAPTGPTAAGSSAAVARPTGPSGTGKASAAVALGDSITADTTLGTNHRWTDYLAQRLQGPGGPSRPVGVLNKGISGNRLLHDPNPPAGHPAEAYAAYFGESGLKRFDRDVAAQPGVRHVLVLLGVNDLGHPGIIAPLSEKVTGQDLIDGHRQLIARAHERGLRIYGATITPFKNDTLGFYTPENAEARRTFNDWLRTSGEYDGVIDFDAALRDPADPERLLAAYDSGDHLHTNDAGREAMARAVPLRFFK</sequence>
<dbReference type="SUPFAM" id="SSF52266">
    <property type="entry name" value="SGNH hydrolase"/>
    <property type="match status" value="1"/>
</dbReference>
<dbReference type="PANTHER" id="PTHR43784:SF2">
    <property type="entry name" value="GDSL-LIKE LIPASE_ACYLHYDROLASE, PUTATIVE (AFU_ORTHOLOGUE AFUA_2G00820)-RELATED"/>
    <property type="match status" value="1"/>
</dbReference>
<dbReference type="CDD" id="cd01830">
    <property type="entry name" value="XynE_like"/>
    <property type="match status" value="1"/>
</dbReference>
<dbReference type="Proteomes" id="UP000595636">
    <property type="component" value="Chromosome"/>
</dbReference>
<protein>
    <submittedName>
        <fullName evidence="3">SGNH/GDSL hydrolase family protein</fullName>
    </submittedName>
</protein>
<name>A0A7T7L3N3_9ACTN</name>
<dbReference type="Gene3D" id="3.40.50.1110">
    <property type="entry name" value="SGNH hydrolase"/>
    <property type="match status" value="1"/>
</dbReference>
<keyword evidence="4" id="KW-1185">Reference proteome</keyword>
<dbReference type="InterPro" id="IPR036514">
    <property type="entry name" value="SGNH_hydro_sf"/>
</dbReference>
<dbReference type="EMBL" id="CP066831">
    <property type="protein sequence ID" value="QQM45776.1"/>
    <property type="molecule type" value="Genomic_DNA"/>
</dbReference>
<evidence type="ECO:0000256" key="1">
    <source>
        <dbReference type="SAM" id="SignalP"/>
    </source>
</evidence>
<gene>
    <name evidence="3" type="ORF">JEQ17_44470</name>
</gene>
<keyword evidence="3" id="KW-0378">Hydrolase</keyword>
<dbReference type="RefSeq" id="WP_200400614.1">
    <property type="nucleotide sequence ID" value="NZ_CP066831.1"/>
</dbReference>
<dbReference type="KEGG" id="slf:JEQ17_44470"/>
<proteinExistence type="predicted"/>
<dbReference type="GO" id="GO:0016787">
    <property type="term" value="F:hydrolase activity"/>
    <property type="evidence" value="ECO:0007669"/>
    <property type="project" value="UniProtKB-KW"/>
</dbReference>
<keyword evidence="1" id="KW-0732">Signal</keyword>
<accession>A0A7T7L3N3</accession>
<dbReference type="InterPro" id="IPR053140">
    <property type="entry name" value="GDSL_Rv0518-like"/>
</dbReference>
<evidence type="ECO:0000313" key="3">
    <source>
        <dbReference type="EMBL" id="QQM45776.1"/>
    </source>
</evidence>
<dbReference type="PANTHER" id="PTHR43784">
    <property type="entry name" value="GDSL-LIKE LIPASE/ACYLHYDROLASE, PUTATIVE (AFU_ORTHOLOGUE AFUA_2G00820)-RELATED"/>
    <property type="match status" value="1"/>
</dbReference>
<reference evidence="3 4" key="1">
    <citation type="submission" date="2020-12" db="EMBL/GenBank/DDBJ databases">
        <title>A novel species.</title>
        <authorList>
            <person name="Li K."/>
        </authorList>
    </citation>
    <scope>NUCLEOTIDE SEQUENCE [LARGE SCALE GENOMIC DNA]</scope>
    <source>
        <strain evidence="3 4">ZYC-3</strain>
    </source>
</reference>
<dbReference type="InterPro" id="IPR013830">
    <property type="entry name" value="SGNH_hydro"/>
</dbReference>
<evidence type="ECO:0000313" key="4">
    <source>
        <dbReference type="Proteomes" id="UP000595636"/>
    </source>
</evidence>
<feature type="signal peptide" evidence="1">
    <location>
        <begin position="1"/>
        <end position="32"/>
    </location>
</feature>
<dbReference type="AlphaFoldDB" id="A0A7T7L3N3"/>
<evidence type="ECO:0000259" key="2">
    <source>
        <dbReference type="Pfam" id="PF13472"/>
    </source>
</evidence>
<dbReference type="Pfam" id="PF13472">
    <property type="entry name" value="Lipase_GDSL_2"/>
    <property type="match status" value="1"/>
</dbReference>